<gene>
    <name evidence="1" type="ORF">pEpSNUABM01_189</name>
</gene>
<dbReference type="Proteomes" id="UP000326545">
    <property type="component" value="Segment"/>
</dbReference>
<reference evidence="1 2" key="1">
    <citation type="submission" date="2019-07" db="EMBL/GenBank/DDBJ databases">
        <title>Complete genome sequence of bacteriophages infecting Erwinia pyrifoliae.</title>
        <authorList>
            <person name="Kim S.G."/>
            <person name="Park S.C."/>
        </authorList>
    </citation>
    <scope>NUCLEOTIDE SEQUENCE [LARGE SCALE GENOMIC DNA]</scope>
</reference>
<name>A0A5J6DBU3_9CAUD</name>
<accession>A0A5J6DBU3</accession>
<proteinExistence type="predicted"/>
<keyword evidence="2" id="KW-1185">Reference proteome</keyword>
<dbReference type="PANTHER" id="PTHR34817:SF1">
    <property type="entry name" value="NUCLEOTIDYLTRANSFERASE"/>
    <property type="match status" value="1"/>
</dbReference>
<dbReference type="EMBL" id="MN184887">
    <property type="protein sequence ID" value="QEQ95015.1"/>
    <property type="molecule type" value="Genomic_DNA"/>
</dbReference>
<dbReference type="InterPro" id="IPR018775">
    <property type="entry name" value="RlaP"/>
</dbReference>
<evidence type="ECO:0000313" key="2">
    <source>
        <dbReference type="Proteomes" id="UP000326545"/>
    </source>
</evidence>
<sequence>MTDKNVDIMRCYSGSLAYGTNLPTSDVDIRGLFGAPMQSIRTPFFPIKEITLADEEDGKVYELTNYFKLFSEMNPNIIELAFVDDSDIIQTSAPYELIRNTAHDLLTKKVAFSFSGYAMAQLKRIKGHDKWINNPQPEAIPTQKEFIKLTHSWMEENLTSNQNFQYVLSRLDKICVFLPMGDNIYGVIASRDIAGLFNDDGSIRKVPYEQFSDEDKKRQPVLMVKYLAEEHKRAKEKHRNYWTWKENRNEARHQLEVNFGYDTKHAMHLVRLMRMAEEILERREVLVKRPDAKELLEIRNGAWPLEDMLKWAEEKDEYIRGPLYQRSRLPHSFDYKHGAEILMQAQDIVWHDMAH</sequence>
<dbReference type="PANTHER" id="PTHR34817">
    <property type="entry name" value="NUCLEOTIDYLTRANSFERASE"/>
    <property type="match status" value="1"/>
</dbReference>
<evidence type="ECO:0000313" key="1">
    <source>
        <dbReference type="EMBL" id="QEQ95015.1"/>
    </source>
</evidence>
<protein>
    <submittedName>
        <fullName evidence="1">Putative NrdC protein</fullName>
    </submittedName>
</protein>
<dbReference type="Pfam" id="PF10127">
    <property type="entry name" value="RlaP"/>
    <property type="match status" value="1"/>
</dbReference>
<organism evidence="1 2">
    <name type="scientific">Erwinia phage pEp_SNUABM_01</name>
    <dbReference type="NCBI Taxonomy" id="2601643"/>
    <lineage>
        <taxon>Viruses</taxon>
        <taxon>Duplodnaviria</taxon>
        <taxon>Heunggongvirae</taxon>
        <taxon>Uroviricota</taxon>
        <taxon>Caudoviricetes</taxon>
        <taxon>Vequintavirinae</taxon>
        <taxon>Henunavirus</taxon>
        <taxon>Henunavirus SNUABM01</taxon>
    </lineage>
</organism>